<dbReference type="AlphaFoldDB" id="A0A1Q9BWX2"/>
<proteinExistence type="predicted"/>
<dbReference type="EMBL" id="LSRX01002718">
    <property type="protein sequence ID" value="OLP75179.1"/>
    <property type="molecule type" value="Genomic_DNA"/>
</dbReference>
<keyword evidence="3" id="KW-1185">Reference proteome</keyword>
<sequence length="704" mass="79558">MTALQTARAELRDLAMNLVLSDLSYLTRLGCRLVGPLQSMTAQVAAKKGHRKLMRLVHPDKNNGSAKSELATKELQKLLEVAQWIGPLAWHSLQLRPLHPMETAFLAQEALVQRLAEEPASPPSSSYPGRFFDWSGFGLRCERDWWCDQPVRLRAPVRAGLVVVRATRPAGPFAFEVNLLAPRQAGNAAPSAAPEPKAKAEPKAKRGPGRPRKSGPAPQEASAAPASTGKRKAEDLFFTEEPVNRASIEAFMKHRGSRKVILESGYSLFETLGFFLVRAADGYMKVTWRESKIPGDILGRRFSGVDNGMEPPRDSDFFDVPHSHACTSAFAHPRLIKEICRRGLKGWVDVDVVNSVFSQFAANFQECPDVVKRYNRDRDGMIAGVREAYGCSRDVAKRLFIRLGFMGRVESWLEDFGLKKNEGPLEAELVCFGQDMRRFGEALVAKDAGYFELFKDKKYPLGSFMSAIYFKLERRFLDRMIAAAELQAGAWPESRDLERAHFRAMHAIQAQLESLRDMERDGRCFYADHLAGMEQEARHHRDLTDTICRVLRAELDMSREEPAVVPTTDELPEMLDIDIKLENQVRIMMSLRLLWGGSSDFEQKRIDDLLRARATVAQKMGVGLTGQFAKEIRARKLLELKIMEIQAQGLRLEVEDLERLTGASQLQRREHQDKVMWALKRREQNHLFSIHRVIHARMLAGGTV</sequence>
<reference evidence="2 3" key="1">
    <citation type="submission" date="2016-02" db="EMBL/GenBank/DDBJ databases">
        <title>Genome analysis of coral dinoflagellate symbionts highlights evolutionary adaptations to a symbiotic lifestyle.</title>
        <authorList>
            <person name="Aranda M."/>
            <person name="Li Y."/>
            <person name="Liew Y.J."/>
            <person name="Baumgarten S."/>
            <person name="Simakov O."/>
            <person name="Wilson M."/>
            <person name="Piel J."/>
            <person name="Ashoor H."/>
            <person name="Bougouffa S."/>
            <person name="Bajic V.B."/>
            <person name="Ryu T."/>
            <person name="Ravasi T."/>
            <person name="Bayer T."/>
            <person name="Micklem G."/>
            <person name="Kim H."/>
            <person name="Bhak J."/>
            <person name="Lajeunesse T.C."/>
            <person name="Voolstra C.R."/>
        </authorList>
    </citation>
    <scope>NUCLEOTIDE SEQUENCE [LARGE SCALE GENOMIC DNA]</scope>
    <source>
        <strain evidence="2 3">CCMP2467</strain>
    </source>
</reference>
<dbReference type="InterPro" id="IPR036869">
    <property type="entry name" value="J_dom_sf"/>
</dbReference>
<name>A0A1Q9BWX2_SYMMI</name>
<evidence type="ECO:0000313" key="2">
    <source>
        <dbReference type="EMBL" id="OLP75179.1"/>
    </source>
</evidence>
<dbReference type="InterPro" id="IPR001623">
    <property type="entry name" value="DnaJ_domain"/>
</dbReference>
<dbReference type="Proteomes" id="UP000186817">
    <property type="component" value="Unassembled WGS sequence"/>
</dbReference>
<evidence type="ECO:0000313" key="3">
    <source>
        <dbReference type="Proteomes" id="UP000186817"/>
    </source>
</evidence>
<organism evidence="2 3">
    <name type="scientific">Symbiodinium microadriaticum</name>
    <name type="common">Dinoflagellate</name>
    <name type="synonym">Zooxanthella microadriatica</name>
    <dbReference type="NCBI Taxonomy" id="2951"/>
    <lineage>
        <taxon>Eukaryota</taxon>
        <taxon>Sar</taxon>
        <taxon>Alveolata</taxon>
        <taxon>Dinophyceae</taxon>
        <taxon>Suessiales</taxon>
        <taxon>Symbiodiniaceae</taxon>
        <taxon>Symbiodinium</taxon>
    </lineage>
</organism>
<protein>
    <recommendedName>
        <fullName evidence="4">J domain-containing protein</fullName>
    </recommendedName>
</protein>
<gene>
    <name evidence="2" type="ORF">AK812_SmicGene45066</name>
</gene>
<feature type="compositionally biased region" description="Low complexity" evidence="1">
    <location>
        <begin position="214"/>
        <end position="227"/>
    </location>
</feature>
<evidence type="ECO:0000256" key="1">
    <source>
        <dbReference type="SAM" id="MobiDB-lite"/>
    </source>
</evidence>
<dbReference type="OrthoDB" id="422960at2759"/>
<comment type="caution">
    <text evidence="2">The sequence shown here is derived from an EMBL/GenBank/DDBJ whole genome shotgun (WGS) entry which is preliminary data.</text>
</comment>
<accession>A0A1Q9BWX2</accession>
<feature type="region of interest" description="Disordered" evidence="1">
    <location>
        <begin position="186"/>
        <end position="233"/>
    </location>
</feature>
<dbReference type="SUPFAM" id="SSF46565">
    <property type="entry name" value="Chaperone J-domain"/>
    <property type="match status" value="1"/>
</dbReference>
<evidence type="ECO:0008006" key="4">
    <source>
        <dbReference type="Google" id="ProtNLM"/>
    </source>
</evidence>
<dbReference type="CDD" id="cd06257">
    <property type="entry name" value="DnaJ"/>
    <property type="match status" value="1"/>
</dbReference>